<evidence type="ECO:0000259" key="16">
    <source>
        <dbReference type="PROSITE" id="PS51975"/>
    </source>
</evidence>
<keyword evidence="11 14" id="KW-0255">Endonuclease</keyword>
<evidence type="ECO:0000256" key="3">
    <source>
        <dbReference type="ARBA" id="ARBA00004065"/>
    </source>
</evidence>
<dbReference type="RefSeq" id="WP_161901423.1">
    <property type="nucleotide sequence ID" value="NZ_MAEL01000023.1"/>
</dbReference>
<sequence length="308" mass="33670">MSTIVIKLTPTEIKKVTDYYQDYLLNKKVPYTSFVAKKSGVTITAYTSGKVMFQGATAEQEAGKWQQTTGQTKASTKAAQATGKLPANFAKKSIIGSDEVGNGSYFGPLIVCAVYAESAVLSQLQQLGVKDSKILTDLQIRQLAPKIKECVPFQLLTVSPEKYNQIQPQYNAVRMKVALHNQAIGLLLNKIAPTKPEGILIDQFTPEANYRKYLKMESAQITENLYFVTKGEQYHLAVAAASILCRAQFLESLETASKELGYSVPSGAGSKSDQVAAKILRQGGMDLLAKYAKLHFANTEKARKIAGQ</sequence>
<protein>
    <recommendedName>
        <fullName evidence="7 14">Ribonuclease HIII</fullName>
        <shortName evidence="14">RNase HIII</shortName>
        <ecNumber evidence="6 14">3.1.26.4</ecNumber>
    </recommendedName>
</protein>
<evidence type="ECO:0000256" key="14">
    <source>
        <dbReference type="HAMAP-Rule" id="MF_00053"/>
    </source>
</evidence>
<comment type="catalytic activity">
    <reaction evidence="1 14 15">
        <text>Endonucleolytic cleavage to 5'-phosphomonoester.</text>
        <dbReference type="EC" id="3.1.26.4"/>
    </reaction>
</comment>
<dbReference type="EC" id="3.1.26.4" evidence="6 14"/>
<keyword evidence="9 14" id="KW-0540">Nuclease</keyword>
<dbReference type="InterPro" id="IPR001352">
    <property type="entry name" value="RNase_HII/HIII"/>
</dbReference>
<dbReference type="PANTHER" id="PTHR10954:SF23">
    <property type="entry name" value="RIBONUCLEASE"/>
    <property type="match status" value="1"/>
</dbReference>
<dbReference type="InterPro" id="IPR012295">
    <property type="entry name" value="TBP_dom_sf"/>
</dbReference>
<dbReference type="PROSITE" id="PS51975">
    <property type="entry name" value="RNASE_H_2"/>
    <property type="match status" value="1"/>
</dbReference>
<feature type="binding site" evidence="14 15">
    <location>
        <position position="99"/>
    </location>
    <ligand>
        <name>a divalent metal cation</name>
        <dbReference type="ChEBI" id="CHEBI:60240"/>
    </ligand>
</feature>
<feature type="binding site" evidence="14 15">
    <location>
        <position position="202"/>
    </location>
    <ligand>
        <name>a divalent metal cation</name>
        <dbReference type="ChEBI" id="CHEBI:60240"/>
    </ligand>
</feature>
<evidence type="ECO:0000313" key="17">
    <source>
        <dbReference type="EMBL" id="KAF1305116.1"/>
    </source>
</evidence>
<dbReference type="Pfam" id="PF01351">
    <property type="entry name" value="RNase_HII"/>
    <property type="match status" value="1"/>
</dbReference>
<evidence type="ECO:0000256" key="10">
    <source>
        <dbReference type="ARBA" id="ARBA00022723"/>
    </source>
</evidence>
<dbReference type="EMBL" id="MAEL01000023">
    <property type="protein sequence ID" value="KAF1305116.1"/>
    <property type="molecule type" value="Genomic_DNA"/>
</dbReference>
<keyword evidence="10 14" id="KW-0479">Metal-binding</keyword>
<evidence type="ECO:0000256" key="5">
    <source>
        <dbReference type="ARBA" id="ARBA00008378"/>
    </source>
</evidence>
<dbReference type="PANTHER" id="PTHR10954">
    <property type="entry name" value="RIBONUCLEASE H2 SUBUNIT A"/>
    <property type="match status" value="1"/>
</dbReference>
<reference evidence="17 18" key="1">
    <citation type="submission" date="2016-06" db="EMBL/GenBank/DDBJ databases">
        <title>Four novel species of enterococci isolated from chicken manure.</title>
        <authorList>
            <person name="Van Tyne D."/>
        </authorList>
    </citation>
    <scope>NUCLEOTIDE SEQUENCE [LARGE SCALE GENOMIC DNA]</scope>
    <source>
        <strain evidence="17 18">CU12B</strain>
    </source>
</reference>
<feature type="binding site" evidence="14 15">
    <location>
        <position position="98"/>
    </location>
    <ligand>
        <name>a divalent metal cation</name>
        <dbReference type="ChEBI" id="CHEBI:60240"/>
    </ligand>
</feature>
<comment type="subcellular location">
    <subcellularLocation>
        <location evidence="4 14">Cytoplasm</location>
    </subcellularLocation>
</comment>
<comment type="cofactor">
    <cofactor evidence="2">
        <name>Mg(2+)</name>
        <dbReference type="ChEBI" id="CHEBI:18420"/>
    </cofactor>
</comment>
<evidence type="ECO:0000256" key="2">
    <source>
        <dbReference type="ARBA" id="ARBA00001946"/>
    </source>
</evidence>
<feature type="domain" description="RNase H type-2" evidence="16">
    <location>
        <begin position="92"/>
        <end position="308"/>
    </location>
</feature>
<keyword evidence="13 14" id="KW-0460">Magnesium</keyword>
<evidence type="ECO:0000256" key="8">
    <source>
        <dbReference type="ARBA" id="ARBA00022490"/>
    </source>
</evidence>
<dbReference type="InterPro" id="IPR024568">
    <property type="entry name" value="RNase_HIII_N"/>
</dbReference>
<dbReference type="Gene3D" id="3.30.420.10">
    <property type="entry name" value="Ribonuclease H-like superfamily/Ribonuclease H"/>
    <property type="match status" value="1"/>
</dbReference>
<comment type="similarity">
    <text evidence="5 14">Belongs to the RNase HII family. RnhC subfamily.</text>
</comment>
<dbReference type="InterPro" id="IPR036397">
    <property type="entry name" value="RNaseH_sf"/>
</dbReference>
<dbReference type="Proteomes" id="UP000782705">
    <property type="component" value="Unassembled WGS sequence"/>
</dbReference>
<evidence type="ECO:0000256" key="7">
    <source>
        <dbReference type="ARBA" id="ARBA00021407"/>
    </source>
</evidence>
<dbReference type="Pfam" id="PF11858">
    <property type="entry name" value="DUF3378"/>
    <property type="match status" value="1"/>
</dbReference>
<evidence type="ECO:0000256" key="15">
    <source>
        <dbReference type="PROSITE-ProRule" id="PRU01319"/>
    </source>
</evidence>
<keyword evidence="18" id="KW-1185">Reference proteome</keyword>
<evidence type="ECO:0000256" key="4">
    <source>
        <dbReference type="ARBA" id="ARBA00004496"/>
    </source>
</evidence>
<comment type="caution">
    <text evidence="17">The sequence shown here is derived from an EMBL/GenBank/DDBJ whole genome shotgun (WGS) entry which is preliminary data.</text>
</comment>
<evidence type="ECO:0000256" key="9">
    <source>
        <dbReference type="ARBA" id="ARBA00022722"/>
    </source>
</evidence>
<evidence type="ECO:0000256" key="6">
    <source>
        <dbReference type="ARBA" id="ARBA00012180"/>
    </source>
</evidence>
<dbReference type="InterPro" id="IPR012337">
    <property type="entry name" value="RNaseH-like_sf"/>
</dbReference>
<dbReference type="InterPro" id="IPR004641">
    <property type="entry name" value="RNase_HIII"/>
</dbReference>
<keyword evidence="8 14" id="KW-0963">Cytoplasm</keyword>
<dbReference type="PIRSF" id="PIRSF037748">
    <property type="entry name" value="RnhC"/>
    <property type="match status" value="1"/>
</dbReference>
<evidence type="ECO:0000256" key="11">
    <source>
        <dbReference type="ARBA" id="ARBA00022759"/>
    </source>
</evidence>
<comment type="cofactor">
    <cofactor evidence="14 15">
        <name>Mn(2+)</name>
        <dbReference type="ChEBI" id="CHEBI:29035"/>
    </cofactor>
    <cofactor evidence="14 15">
        <name>Mg(2+)</name>
        <dbReference type="ChEBI" id="CHEBI:18420"/>
    </cofactor>
    <text evidence="14 15">Manganese or magnesium. Binds 1 divalent metal ion per monomer in the absence of substrate. May bind a second metal ion after substrate binding.</text>
</comment>
<name>A0ABQ6Z286_9ENTE</name>
<evidence type="ECO:0000256" key="1">
    <source>
        <dbReference type="ARBA" id="ARBA00000077"/>
    </source>
</evidence>
<dbReference type="NCBIfam" id="TIGR00716">
    <property type="entry name" value="rnhC"/>
    <property type="match status" value="1"/>
</dbReference>
<comment type="function">
    <text evidence="3 14">Endonuclease that specifically degrades the RNA of RNA-DNA hybrids.</text>
</comment>
<evidence type="ECO:0000256" key="12">
    <source>
        <dbReference type="ARBA" id="ARBA00022801"/>
    </source>
</evidence>
<gene>
    <name evidence="14" type="primary">rnhC</name>
    <name evidence="17" type="ORF">BAU17_04890</name>
</gene>
<dbReference type="SUPFAM" id="SSF53098">
    <property type="entry name" value="Ribonuclease H-like"/>
    <property type="match status" value="1"/>
</dbReference>
<proteinExistence type="inferred from homology"/>
<dbReference type="InterPro" id="IPR024567">
    <property type="entry name" value="RNase_HII/HIII_dom"/>
</dbReference>
<dbReference type="HAMAP" id="MF_00053">
    <property type="entry name" value="RNase_HIII"/>
    <property type="match status" value="1"/>
</dbReference>
<dbReference type="Gene3D" id="3.30.310.10">
    <property type="entry name" value="TATA-Binding Protein"/>
    <property type="match status" value="1"/>
</dbReference>
<organism evidence="17 18">
    <name type="scientific">Candidatus Enterococcus willemsii</name>
    <dbReference type="NCBI Taxonomy" id="1857215"/>
    <lineage>
        <taxon>Bacteria</taxon>
        <taxon>Bacillati</taxon>
        <taxon>Bacillota</taxon>
        <taxon>Bacilli</taxon>
        <taxon>Lactobacillales</taxon>
        <taxon>Enterococcaceae</taxon>
        <taxon>Enterococcus</taxon>
    </lineage>
</organism>
<dbReference type="CDD" id="cd14796">
    <property type="entry name" value="RNAse_HIII_N"/>
    <property type="match status" value="1"/>
</dbReference>
<accession>A0ABQ6Z286</accession>
<evidence type="ECO:0000313" key="18">
    <source>
        <dbReference type="Proteomes" id="UP000782705"/>
    </source>
</evidence>
<keyword evidence="12 14" id="KW-0378">Hydrolase</keyword>
<dbReference type="CDD" id="cd06590">
    <property type="entry name" value="RNase_HII_bacteria_HIII_like"/>
    <property type="match status" value="1"/>
</dbReference>
<evidence type="ECO:0000256" key="13">
    <source>
        <dbReference type="ARBA" id="ARBA00022842"/>
    </source>
</evidence>